<dbReference type="Proteomes" id="UP000564806">
    <property type="component" value="Unassembled WGS sequence"/>
</dbReference>
<dbReference type="AlphaFoldDB" id="A0A850EQC7"/>
<gene>
    <name evidence="1" type="ORF">HPT30_22645</name>
</gene>
<accession>A0A850EQC7</accession>
<comment type="caution">
    <text evidence="1">The sequence shown here is derived from an EMBL/GenBank/DDBJ whole genome shotgun (WGS) entry which is preliminary data.</text>
</comment>
<keyword evidence="2" id="KW-1185">Reference proteome</keyword>
<proteinExistence type="predicted"/>
<evidence type="ECO:0008006" key="3">
    <source>
        <dbReference type="Google" id="ProtNLM"/>
    </source>
</evidence>
<organism evidence="1 2">
    <name type="scientific">Paenibacillus agri</name>
    <dbReference type="NCBI Taxonomy" id="2744309"/>
    <lineage>
        <taxon>Bacteria</taxon>
        <taxon>Bacillati</taxon>
        <taxon>Bacillota</taxon>
        <taxon>Bacilli</taxon>
        <taxon>Bacillales</taxon>
        <taxon>Paenibacillaceae</taxon>
        <taxon>Paenibacillus</taxon>
    </lineage>
</organism>
<dbReference type="RefSeq" id="WP_175373585.1">
    <property type="nucleotide sequence ID" value="NZ_JABWCS010000218.1"/>
</dbReference>
<sequence>MVKQHGDLVIAGVGGASGGTYDMVRLDGVATVNGSVEARIFKGNGHVHMKGDLRAEELECNGNMNVKGSLKIGTLKAEGMVRIGGSLRGESCVLNGVISTKADCELEELTGEGAFTVNGLLSAGHVDFVLHGPGKANEIGVESLVIRQNNQGTWNRLLGGMFPKLKPELNAGTIEGDFIDLEYTNADVIRGNIVIIGEGCTVGAVEYRSQLTVHPGARVGREEKIGV</sequence>
<name>A0A850EQC7_9BACL</name>
<evidence type="ECO:0000313" key="2">
    <source>
        <dbReference type="Proteomes" id="UP000564806"/>
    </source>
</evidence>
<dbReference type="EMBL" id="JABWCS010000218">
    <property type="protein sequence ID" value="NUU63155.1"/>
    <property type="molecule type" value="Genomic_DNA"/>
</dbReference>
<protein>
    <recommendedName>
        <fullName evidence="3">Polymer-forming cytoskeletal protein</fullName>
    </recommendedName>
</protein>
<reference evidence="1" key="1">
    <citation type="submission" date="2020-06" db="EMBL/GenBank/DDBJ databases">
        <title>Paenibacillus sp. nov., isolated from soil.</title>
        <authorList>
            <person name="Seo Y.L."/>
        </authorList>
    </citation>
    <scope>NUCLEOTIDE SEQUENCE [LARGE SCALE GENOMIC DNA]</scope>
    <source>
        <strain evidence="1">JW14</strain>
    </source>
</reference>
<evidence type="ECO:0000313" key="1">
    <source>
        <dbReference type="EMBL" id="NUU63155.1"/>
    </source>
</evidence>